<evidence type="ECO:0000313" key="8">
    <source>
        <dbReference type="RefSeq" id="XP_030642863.1"/>
    </source>
</evidence>
<name>A0A6J2WEU4_CHACN</name>
<dbReference type="InterPro" id="IPR001811">
    <property type="entry name" value="Chemokine_IL8-like_dom"/>
</dbReference>
<evidence type="ECO:0000256" key="5">
    <source>
        <dbReference type="SAM" id="SignalP"/>
    </source>
</evidence>
<feature type="signal peptide" evidence="5">
    <location>
        <begin position="1"/>
        <end position="21"/>
    </location>
</feature>
<feature type="chain" id="PRO_5026814997" evidence="5">
    <location>
        <begin position="22"/>
        <end position="101"/>
    </location>
</feature>
<protein>
    <submittedName>
        <fullName evidence="8">Monocyte chemotactic protein 1B-like</fullName>
    </submittedName>
</protein>
<evidence type="ECO:0000259" key="6">
    <source>
        <dbReference type="SMART" id="SM00199"/>
    </source>
</evidence>
<dbReference type="GO" id="GO:0005615">
    <property type="term" value="C:extracellular space"/>
    <property type="evidence" value="ECO:0007669"/>
    <property type="project" value="UniProtKB-KW"/>
</dbReference>
<keyword evidence="7" id="KW-1185">Reference proteome</keyword>
<dbReference type="GO" id="GO:0008009">
    <property type="term" value="F:chemokine activity"/>
    <property type="evidence" value="ECO:0007669"/>
    <property type="project" value="InterPro"/>
</dbReference>
<proteinExistence type="predicted"/>
<accession>A0A6J2WEU4</accession>
<evidence type="ECO:0000256" key="3">
    <source>
        <dbReference type="ARBA" id="ARBA00022525"/>
    </source>
</evidence>
<dbReference type="InterPro" id="IPR036048">
    <property type="entry name" value="Interleukin_8-like_sf"/>
</dbReference>
<dbReference type="SUPFAM" id="SSF54117">
    <property type="entry name" value="Interleukin 8-like chemokines"/>
    <property type="match status" value="1"/>
</dbReference>
<dbReference type="OrthoDB" id="8934837at2759"/>
<dbReference type="Proteomes" id="UP000504632">
    <property type="component" value="Chromosome 1"/>
</dbReference>
<feature type="domain" description="Chemokine interleukin-8-like" evidence="6">
    <location>
        <begin position="29"/>
        <end position="87"/>
    </location>
</feature>
<dbReference type="InParanoid" id="A0A6J2WEU4"/>
<keyword evidence="3" id="KW-0964">Secreted</keyword>
<dbReference type="GeneID" id="115822981"/>
<dbReference type="PANTHER" id="PTHR12015">
    <property type="entry name" value="SMALL INDUCIBLE CYTOKINE A"/>
    <property type="match status" value="1"/>
</dbReference>
<dbReference type="InterPro" id="IPR039809">
    <property type="entry name" value="Chemokine_b/g/d"/>
</dbReference>
<gene>
    <name evidence="8" type="primary">LOC115822981</name>
</gene>
<dbReference type="PANTHER" id="PTHR12015:SF183">
    <property type="entry name" value="C-C MOTIF CHEMOKINE 3"/>
    <property type="match status" value="1"/>
</dbReference>
<reference evidence="8" key="1">
    <citation type="submission" date="2025-08" db="UniProtKB">
        <authorList>
            <consortium name="RefSeq"/>
        </authorList>
    </citation>
    <scope>IDENTIFICATION</scope>
</reference>
<sequence length="101" mass="11085">MRRLIILSLLVLLCSLQLTSAFGPQGLIVSDCCSDLMTMRIPLKRVVSYRWTSSSCAKKAIVFEMIGGKKICVDPEVSWVSGHVATVDKRKSAVWRLGATG</sequence>
<organism evidence="7 8">
    <name type="scientific">Chanos chanos</name>
    <name type="common">Milkfish</name>
    <name type="synonym">Mugil chanos</name>
    <dbReference type="NCBI Taxonomy" id="29144"/>
    <lineage>
        <taxon>Eukaryota</taxon>
        <taxon>Metazoa</taxon>
        <taxon>Chordata</taxon>
        <taxon>Craniata</taxon>
        <taxon>Vertebrata</taxon>
        <taxon>Euteleostomi</taxon>
        <taxon>Actinopterygii</taxon>
        <taxon>Neopterygii</taxon>
        <taxon>Teleostei</taxon>
        <taxon>Ostariophysi</taxon>
        <taxon>Gonorynchiformes</taxon>
        <taxon>Chanidae</taxon>
        <taxon>Chanos</taxon>
    </lineage>
</organism>
<keyword evidence="2" id="KW-0202">Cytokine</keyword>
<keyword evidence="4 5" id="KW-0732">Signal</keyword>
<dbReference type="Pfam" id="PF00048">
    <property type="entry name" value="IL8"/>
    <property type="match status" value="1"/>
</dbReference>
<dbReference type="SMART" id="SM00199">
    <property type="entry name" value="SCY"/>
    <property type="match status" value="1"/>
</dbReference>
<comment type="subcellular location">
    <subcellularLocation>
        <location evidence="1">Secreted</location>
    </subcellularLocation>
</comment>
<evidence type="ECO:0000256" key="1">
    <source>
        <dbReference type="ARBA" id="ARBA00004613"/>
    </source>
</evidence>
<evidence type="ECO:0000256" key="4">
    <source>
        <dbReference type="ARBA" id="ARBA00022729"/>
    </source>
</evidence>
<evidence type="ECO:0000313" key="7">
    <source>
        <dbReference type="Proteomes" id="UP000504632"/>
    </source>
</evidence>
<dbReference type="CDD" id="cd00272">
    <property type="entry name" value="Chemokine_CC"/>
    <property type="match status" value="1"/>
</dbReference>
<dbReference type="Gene3D" id="2.40.50.40">
    <property type="match status" value="1"/>
</dbReference>
<dbReference type="RefSeq" id="XP_030642863.1">
    <property type="nucleotide sequence ID" value="XM_030787003.1"/>
</dbReference>
<dbReference type="AlphaFoldDB" id="A0A6J2WEU4"/>
<evidence type="ECO:0000256" key="2">
    <source>
        <dbReference type="ARBA" id="ARBA00022514"/>
    </source>
</evidence>
<dbReference type="GO" id="GO:0006955">
    <property type="term" value="P:immune response"/>
    <property type="evidence" value="ECO:0007669"/>
    <property type="project" value="InterPro"/>
</dbReference>